<evidence type="ECO:0000313" key="2">
    <source>
        <dbReference type="WBParaSite" id="Csp11.Scaffold549.g3576.t1"/>
    </source>
</evidence>
<name>A0A1I7T8W7_9PELO</name>
<dbReference type="Proteomes" id="UP000095282">
    <property type="component" value="Unplaced"/>
</dbReference>
<keyword evidence="1" id="KW-1185">Reference proteome</keyword>
<accession>A0A1I7T8W7</accession>
<protein>
    <submittedName>
        <fullName evidence="2">Vacuolar protein sorting-associated protein 28 homolog</fullName>
    </submittedName>
</protein>
<organism evidence="1 2">
    <name type="scientific">Caenorhabditis tropicalis</name>
    <dbReference type="NCBI Taxonomy" id="1561998"/>
    <lineage>
        <taxon>Eukaryota</taxon>
        <taxon>Metazoa</taxon>
        <taxon>Ecdysozoa</taxon>
        <taxon>Nematoda</taxon>
        <taxon>Chromadorea</taxon>
        <taxon>Rhabditida</taxon>
        <taxon>Rhabditina</taxon>
        <taxon>Rhabditomorpha</taxon>
        <taxon>Rhabditoidea</taxon>
        <taxon>Rhabditidae</taxon>
        <taxon>Peloderinae</taxon>
        <taxon>Caenorhabditis</taxon>
    </lineage>
</organism>
<proteinExistence type="predicted"/>
<dbReference type="WBParaSite" id="Csp11.Scaffold549.g3576.t1">
    <property type="protein sequence ID" value="Csp11.Scaffold549.g3576.t1"/>
    <property type="gene ID" value="Csp11.Scaffold549.g3576"/>
</dbReference>
<sequence>MNQDQEKMEVDDSPPDLTKRDIALERRTRFLKEVRDIMTATLDNAPDAHKDMYLEMFERVFYLYKQKNPPKTTEECMDLLLTYFKEKYKEDIEFQ</sequence>
<dbReference type="AlphaFoldDB" id="A0A1I7T8W7"/>
<evidence type="ECO:0000313" key="1">
    <source>
        <dbReference type="Proteomes" id="UP000095282"/>
    </source>
</evidence>
<reference evidence="2" key="1">
    <citation type="submission" date="2016-11" db="UniProtKB">
        <authorList>
            <consortium name="WormBaseParasite"/>
        </authorList>
    </citation>
    <scope>IDENTIFICATION</scope>
</reference>